<proteinExistence type="inferred from homology"/>
<protein>
    <submittedName>
        <fullName evidence="6">Efflux RND transporter periplasmic adaptor subunit</fullName>
    </submittedName>
</protein>
<dbReference type="Gene3D" id="2.40.50.100">
    <property type="match status" value="1"/>
</dbReference>
<keyword evidence="2" id="KW-1133">Transmembrane helix</keyword>
<organism evidence="6 7">
    <name type="scientific">Sphingomonas swuensis</name>
    <dbReference type="NCBI Taxonomy" id="977800"/>
    <lineage>
        <taxon>Bacteria</taxon>
        <taxon>Pseudomonadati</taxon>
        <taxon>Pseudomonadota</taxon>
        <taxon>Alphaproteobacteria</taxon>
        <taxon>Sphingomonadales</taxon>
        <taxon>Sphingomonadaceae</taxon>
        <taxon>Sphingomonas</taxon>
    </lineage>
</organism>
<dbReference type="Pfam" id="PF25954">
    <property type="entry name" value="Beta-barrel_RND_2"/>
    <property type="match status" value="1"/>
</dbReference>
<dbReference type="InterPro" id="IPR058637">
    <property type="entry name" value="YknX-like_C"/>
</dbReference>
<dbReference type="InterPro" id="IPR006143">
    <property type="entry name" value="RND_pump_MFP"/>
</dbReference>
<dbReference type="Gene3D" id="1.10.287.470">
    <property type="entry name" value="Helix hairpin bin"/>
    <property type="match status" value="1"/>
</dbReference>
<evidence type="ECO:0000259" key="3">
    <source>
        <dbReference type="Pfam" id="PF25881"/>
    </source>
</evidence>
<dbReference type="Pfam" id="PF25881">
    <property type="entry name" value="HH_YBHG"/>
    <property type="match status" value="1"/>
</dbReference>
<reference evidence="7" key="1">
    <citation type="journal article" date="2019" name="Int. J. Syst. Evol. Microbiol.">
        <title>The Global Catalogue of Microorganisms (GCM) 10K type strain sequencing project: providing services to taxonomists for standard genome sequencing and annotation.</title>
        <authorList>
            <consortium name="The Broad Institute Genomics Platform"/>
            <consortium name="The Broad Institute Genome Sequencing Center for Infectious Disease"/>
            <person name="Wu L."/>
            <person name="Ma J."/>
        </authorList>
    </citation>
    <scope>NUCLEOTIDE SEQUENCE [LARGE SCALE GENOMIC DNA]</scope>
    <source>
        <strain evidence="7">JCM 17563</strain>
    </source>
</reference>
<keyword evidence="7" id="KW-1185">Reference proteome</keyword>
<evidence type="ECO:0000256" key="2">
    <source>
        <dbReference type="SAM" id="Phobius"/>
    </source>
</evidence>
<dbReference type="PANTHER" id="PTHR30469">
    <property type="entry name" value="MULTIDRUG RESISTANCE PROTEIN MDTA"/>
    <property type="match status" value="1"/>
</dbReference>
<dbReference type="EMBL" id="BAABBQ010000001">
    <property type="protein sequence ID" value="GAA4010828.1"/>
    <property type="molecule type" value="Genomic_DNA"/>
</dbReference>
<dbReference type="NCBIfam" id="TIGR01730">
    <property type="entry name" value="RND_mfp"/>
    <property type="match status" value="1"/>
</dbReference>
<evidence type="ECO:0000259" key="5">
    <source>
        <dbReference type="Pfam" id="PF25989"/>
    </source>
</evidence>
<dbReference type="Gene3D" id="2.40.30.170">
    <property type="match status" value="1"/>
</dbReference>
<dbReference type="Gene3D" id="2.40.420.20">
    <property type="match status" value="1"/>
</dbReference>
<dbReference type="Proteomes" id="UP001500235">
    <property type="component" value="Unassembled WGS sequence"/>
</dbReference>
<comment type="caution">
    <text evidence="6">The sequence shown here is derived from an EMBL/GenBank/DDBJ whole genome shotgun (WGS) entry which is preliminary data.</text>
</comment>
<evidence type="ECO:0000313" key="6">
    <source>
        <dbReference type="EMBL" id="GAA4010828.1"/>
    </source>
</evidence>
<keyword evidence="2" id="KW-0472">Membrane</keyword>
<dbReference type="InterPro" id="IPR058792">
    <property type="entry name" value="Beta-barrel_RND_2"/>
</dbReference>
<feature type="domain" description="YknX-like C-terminal permuted SH3-like" evidence="5">
    <location>
        <begin position="326"/>
        <end position="391"/>
    </location>
</feature>
<feature type="domain" description="CusB-like beta-barrel" evidence="4">
    <location>
        <begin position="248"/>
        <end position="318"/>
    </location>
</feature>
<evidence type="ECO:0000256" key="1">
    <source>
        <dbReference type="ARBA" id="ARBA00009477"/>
    </source>
</evidence>
<name>A0ABP7SEX0_9SPHN</name>
<feature type="transmembrane region" description="Helical" evidence="2">
    <location>
        <begin position="25"/>
        <end position="43"/>
    </location>
</feature>
<dbReference type="InterPro" id="IPR059052">
    <property type="entry name" value="HH_YbhG-like"/>
</dbReference>
<evidence type="ECO:0000313" key="7">
    <source>
        <dbReference type="Proteomes" id="UP001500235"/>
    </source>
</evidence>
<dbReference type="RefSeq" id="WP_344705833.1">
    <property type="nucleotide sequence ID" value="NZ_BAABBQ010000001.1"/>
</dbReference>
<comment type="similarity">
    <text evidence="1">Belongs to the membrane fusion protein (MFP) (TC 8.A.1) family.</text>
</comment>
<evidence type="ECO:0000259" key="4">
    <source>
        <dbReference type="Pfam" id="PF25954"/>
    </source>
</evidence>
<feature type="domain" description="YbhG-like alpha-helical hairpin" evidence="3">
    <location>
        <begin position="136"/>
        <end position="212"/>
    </location>
</feature>
<dbReference type="SUPFAM" id="SSF111369">
    <property type="entry name" value="HlyD-like secretion proteins"/>
    <property type="match status" value="1"/>
</dbReference>
<dbReference type="PANTHER" id="PTHR30469:SF15">
    <property type="entry name" value="HLYD FAMILY OF SECRETION PROTEINS"/>
    <property type="match status" value="1"/>
</dbReference>
<keyword evidence="2" id="KW-0812">Transmembrane</keyword>
<accession>A0ABP7SEX0</accession>
<sequence length="399" mass="41157">MNRETRFERDETIVVVDDSRRRRNLILAAVVGILVLGLAYFFFSRGSDQSTPAAGSGTAAAGQGKRGGQVPTVSVIVPGRSQVASIITASGALAARRDQPVGAAGQGGRVTAVLVDAGTWVRAGQVLATVDRSVQAQTSAQLSAAVESARASAALAQNEYDRSAALVGRGFVSKADLDRKRAARDQAQAQVRVAQAQLGATRAGIGLLDITAPSAGLVLQRNLEVGQVIGPGSQGLFRLARGGEMEMRAQLSQQDIAKVRVGMPASVTPIGSSGSVSGSIWQVAPVIDPNSRQGEVRIAIPYGPGIRPGGFAEARISAGATTAPLLPQSAVLADDEGNYVFIINDCNEAERRNVKIGAVDDSGVSILGGLNGQEVVVVSAGPFLNPGQKVNPRRQAAAN</sequence>
<dbReference type="Pfam" id="PF25989">
    <property type="entry name" value="YknX_C"/>
    <property type="match status" value="1"/>
</dbReference>
<gene>
    <name evidence="6" type="ORF">GCM10022280_05180</name>
</gene>